<dbReference type="SUPFAM" id="SSF52540">
    <property type="entry name" value="P-loop containing nucleoside triphosphate hydrolases"/>
    <property type="match status" value="1"/>
</dbReference>
<proteinExistence type="predicted"/>
<reference evidence="2 3" key="1">
    <citation type="submission" date="2020-08" db="EMBL/GenBank/DDBJ databases">
        <title>Genomic Encyclopedia of Type Strains, Phase III (KMG-III): the genomes of soil and plant-associated and newly described type strains.</title>
        <authorList>
            <person name="Whitman W."/>
        </authorList>
    </citation>
    <scope>NUCLEOTIDE SEQUENCE [LARGE SCALE GENOMIC DNA]</scope>
    <source>
        <strain evidence="2 3">CECT 3302</strain>
    </source>
</reference>
<keyword evidence="1" id="KW-0472">Membrane</keyword>
<sequence>MTLEATEDIRKLNQRYNAWVSRLRLRVQDELYDLVSEWYDDGDRLELSPGPWGVFPMTEPDGVASLKAVRAFREFCDDHPNATIGLAGPRGCGKSTLLENRPDPSLPLKSDRVRVNVSAPVKYETQAFLLHLFAEVCRAVVDYRHPEFREHFPRIRIAFPARRVVSYAALGVFAYTLAVTLSIGSGGALSEPFRAMAAYLGAAWQWMWQPLNTSFSLGGVVQPVPALAVVALLCLTVVTVRSLRWALVTRRDVPDLVRTAKRHLETIRTIQTASAGVNGEVGVAGLKLVASHSVQRAAREWTAPELVGELRRFLAEVYDSDQRAVHHLVETEPGLRPVVAAVLSQLLARIDDTEEKTWVGGQVYRSPPVEPGVVITIDELDKLDNVEDAQLFVNELKGLFGARGTQVIVSVSEDALNSFELRGLPMRDAFDSAFKHVFRIDYLSISDTRRILERMGLEWVSRPFVWLVYLVSGGLPRDVARVGSHLNAVARENPGARLRTVAHRLVARDMAQRLSAFERTCGGRLQDYDATGAASNTMSDSAILHVIREIRRVRKDERPISAGELLDHAAVIRQIQDGGIFANQVASYLCYCGSVLEVLDVDALEKETKEYEELLPTLGRARQSMAVHPDLAIELIDEFRNAWGLGAVARSV</sequence>
<keyword evidence="3" id="KW-1185">Reference proteome</keyword>
<feature type="transmembrane region" description="Helical" evidence="1">
    <location>
        <begin position="164"/>
        <end position="184"/>
    </location>
</feature>
<organism evidence="2 3">
    <name type="scientific">Nocardioides albus</name>
    <dbReference type="NCBI Taxonomy" id="1841"/>
    <lineage>
        <taxon>Bacteria</taxon>
        <taxon>Bacillati</taxon>
        <taxon>Actinomycetota</taxon>
        <taxon>Actinomycetes</taxon>
        <taxon>Propionibacteriales</taxon>
        <taxon>Nocardioidaceae</taxon>
        <taxon>Nocardioides</taxon>
    </lineage>
</organism>
<gene>
    <name evidence="2" type="ORF">FHS12_004399</name>
</gene>
<dbReference type="AlphaFoldDB" id="A0A7W5A8N3"/>
<evidence type="ECO:0008006" key="4">
    <source>
        <dbReference type="Google" id="ProtNLM"/>
    </source>
</evidence>
<comment type="caution">
    <text evidence="2">The sequence shown here is derived from an EMBL/GenBank/DDBJ whole genome shotgun (WGS) entry which is preliminary data.</text>
</comment>
<dbReference type="EMBL" id="JACHXG010000010">
    <property type="protein sequence ID" value="MBB3091429.1"/>
    <property type="molecule type" value="Genomic_DNA"/>
</dbReference>
<keyword evidence="1" id="KW-0812">Transmembrane</keyword>
<dbReference type="RefSeq" id="WP_183549504.1">
    <property type="nucleotide sequence ID" value="NZ_BMQT01000011.1"/>
</dbReference>
<name>A0A7W5A8N3_9ACTN</name>
<evidence type="ECO:0000313" key="3">
    <source>
        <dbReference type="Proteomes" id="UP000577707"/>
    </source>
</evidence>
<dbReference type="Proteomes" id="UP000577707">
    <property type="component" value="Unassembled WGS sequence"/>
</dbReference>
<evidence type="ECO:0000256" key="1">
    <source>
        <dbReference type="SAM" id="Phobius"/>
    </source>
</evidence>
<evidence type="ECO:0000313" key="2">
    <source>
        <dbReference type="EMBL" id="MBB3091429.1"/>
    </source>
</evidence>
<accession>A0A7W5A8N3</accession>
<dbReference type="InterPro" id="IPR027417">
    <property type="entry name" value="P-loop_NTPase"/>
</dbReference>
<protein>
    <recommendedName>
        <fullName evidence="4">KAP NTPase domain-containing protein</fullName>
    </recommendedName>
</protein>
<keyword evidence="1" id="KW-1133">Transmembrane helix</keyword>